<dbReference type="GO" id="GO:0008840">
    <property type="term" value="F:4-hydroxy-tetrahydrodipicolinate synthase activity"/>
    <property type="evidence" value="ECO:0007669"/>
    <property type="project" value="UniProtKB-UniRule"/>
</dbReference>
<comment type="subunit">
    <text evidence="12">Homotetramer; dimer of dimers.</text>
</comment>
<evidence type="ECO:0000256" key="6">
    <source>
        <dbReference type="ARBA" id="ARBA00022605"/>
    </source>
</evidence>
<dbReference type="InterPro" id="IPR020625">
    <property type="entry name" value="Schiff_base-form_aldolases_AS"/>
</dbReference>
<dbReference type="UniPathway" id="UPA00034">
    <property type="reaction ID" value="UER00017"/>
</dbReference>
<comment type="pathway">
    <text evidence="2 12">Amino-acid biosynthesis; L-lysine biosynthesis via DAP pathway; (S)-tetrahydrodipicolinate from L-aspartate: step 3/4.</text>
</comment>
<dbReference type="EC" id="4.3.3.7" evidence="4 12"/>
<feature type="active site" description="Proton donor/acceptor" evidence="12 14">
    <location>
        <position position="134"/>
    </location>
</feature>
<dbReference type="OrthoDB" id="9782828at2"/>
<keyword evidence="10 12" id="KW-0704">Schiff base</keyword>
<evidence type="ECO:0000256" key="12">
    <source>
        <dbReference type="HAMAP-Rule" id="MF_00418"/>
    </source>
</evidence>
<dbReference type="KEGG" id="ble:BleG1_1960"/>
<keyword evidence="8 12" id="KW-0457">Lysine biosynthesis</keyword>
<evidence type="ECO:0000313" key="17">
    <source>
        <dbReference type="Proteomes" id="UP000027142"/>
    </source>
</evidence>
<dbReference type="eggNOG" id="COG0329">
    <property type="taxonomic scope" value="Bacteria"/>
</dbReference>
<feature type="site" description="Part of a proton relay during catalysis" evidence="12">
    <location>
        <position position="108"/>
    </location>
</feature>
<gene>
    <name evidence="12" type="primary">dapA</name>
    <name evidence="16" type="ORF">BleG1_1960</name>
</gene>
<dbReference type="GO" id="GO:0009089">
    <property type="term" value="P:lysine biosynthetic process via diaminopimelate"/>
    <property type="evidence" value="ECO:0007669"/>
    <property type="project" value="UniProtKB-UniRule"/>
</dbReference>
<dbReference type="Gene3D" id="3.20.20.70">
    <property type="entry name" value="Aldolase class I"/>
    <property type="match status" value="1"/>
</dbReference>
<feature type="binding site" evidence="12 15">
    <location>
        <position position="204"/>
    </location>
    <ligand>
        <name>pyruvate</name>
        <dbReference type="ChEBI" id="CHEBI:15361"/>
    </ligand>
</feature>
<feature type="active site" description="Schiff-base intermediate with substrate" evidence="12 14">
    <location>
        <position position="162"/>
    </location>
</feature>
<accession>A0A060M1X0</accession>
<dbReference type="PIRSF" id="PIRSF001365">
    <property type="entry name" value="DHDPS"/>
    <property type="match status" value="1"/>
</dbReference>
<dbReference type="PATRIC" id="fig|1246626.3.peg.1960"/>
<feature type="site" description="Part of a proton relay during catalysis" evidence="12">
    <location>
        <position position="45"/>
    </location>
</feature>
<reference evidence="16 17" key="1">
    <citation type="journal article" date="2014" name="Gene">
        <title>A comparative genomic analysis of the alkalitolerant soil bacterium Bacillus lehensis G1.</title>
        <authorList>
            <person name="Noor Y.M."/>
            <person name="Samsulrizal N.H."/>
            <person name="Jema'on N.A."/>
            <person name="Low K.O."/>
            <person name="Ramli A.N."/>
            <person name="Alias N.I."/>
            <person name="Damis S.I."/>
            <person name="Fuzi S.F."/>
            <person name="Isa M.N."/>
            <person name="Murad A.M."/>
            <person name="Raih M.F."/>
            <person name="Bakar F.D."/>
            <person name="Najimudin N."/>
            <person name="Mahadi N.M."/>
            <person name="Illias R.M."/>
        </authorList>
    </citation>
    <scope>NUCLEOTIDE SEQUENCE [LARGE SCALE GENOMIC DNA]</scope>
    <source>
        <strain evidence="16 17">G1</strain>
    </source>
</reference>
<dbReference type="PRINTS" id="PR00146">
    <property type="entry name" value="DHPICSNTHASE"/>
</dbReference>
<dbReference type="Pfam" id="PF00701">
    <property type="entry name" value="DHDPS"/>
    <property type="match status" value="1"/>
</dbReference>
<organism evidence="16 17">
    <name type="scientific">Shouchella lehensis G1</name>
    <dbReference type="NCBI Taxonomy" id="1246626"/>
    <lineage>
        <taxon>Bacteria</taxon>
        <taxon>Bacillati</taxon>
        <taxon>Bacillota</taxon>
        <taxon>Bacilli</taxon>
        <taxon>Bacillales</taxon>
        <taxon>Bacillaceae</taxon>
        <taxon>Shouchella</taxon>
    </lineage>
</organism>
<comment type="catalytic activity">
    <reaction evidence="11 12">
        <text>L-aspartate 4-semialdehyde + pyruvate = (2S,4S)-4-hydroxy-2,3,4,5-tetrahydrodipicolinate + H2O + H(+)</text>
        <dbReference type="Rhea" id="RHEA:34171"/>
        <dbReference type="ChEBI" id="CHEBI:15361"/>
        <dbReference type="ChEBI" id="CHEBI:15377"/>
        <dbReference type="ChEBI" id="CHEBI:15378"/>
        <dbReference type="ChEBI" id="CHEBI:67139"/>
        <dbReference type="ChEBI" id="CHEBI:537519"/>
        <dbReference type="EC" id="4.3.3.7"/>
    </reaction>
</comment>
<evidence type="ECO:0000256" key="13">
    <source>
        <dbReference type="PIRNR" id="PIRNR001365"/>
    </source>
</evidence>
<dbReference type="SUPFAM" id="SSF51569">
    <property type="entry name" value="Aldolase"/>
    <property type="match status" value="1"/>
</dbReference>
<keyword evidence="5 12" id="KW-0963">Cytoplasm</keyword>
<keyword evidence="7 12" id="KW-0220">Diaminopimelate biosynthesis</keyword>
<dbReference type="InterPro" id="IPR013785">
    <property type="entry name" value="Aldolase_TIM"/>
</dbReference>
<evidence type="ECO:0000256" key="5">
    <source>
        <dbReference type="ARBA" id="ARBA00022490"/>
    </source>
</evidence>
<feature type="binding site" evidence="12 15">
    <location>
        <position position="46"/>
    </location>
    <ligand>
        <name>pyruvate</name>
        <dbReference type="ChEBI" id="CHEBI:15361"/>
    </ligand>
</feature>
<evidence type="ECO:0000256" key="15">
    <source>
        <dbReference type="PIRSR" id="PIRSR001365-2"/>
    </source>
</evidence>
<dbReference type="EMBL" id="CP003923">
    <property type="protein sequence ID" value="AIC94538.1"/>
    <property type="molecule type" value="Genomic_DNA"/>
</dbReference>
<comment type="similarity">
    <text evidence="3 12 13">Belongs to the DapA family.</text>
</comment>
<dbReference type="InterPro" id="IPR002220">
    <property type="entry name" value="DapA-like"/>
</dbReference>
<protein>
    <recommendedName>
        <fullName evidence="4 12">4-hydroxy-tetrahydrodipicolinate synthase</fullName>
        <shortName evidence="12">HTPA synthase</shortName>
        <ecNumber evidence="4 12">4.3.3.7</ecNumber>
    </recommendedName>
</protein>
<evidence type="ECO:0000256" key="2">
    <source>
        <dbReference type="ARBA" id="ARBA00005120"/>
    </source>
</evidence>
<evidence type="ECO:0000256" key="1">
    <source>
        <dbReference type="ARBA" id="ARBA00003294"/>
    </source>
</evidence>
<comment type="caution">
    <text evidence="12">Was originally thought to be a dihydrodipicolinate synthase (DHDPS), catalyzing the condensation of (S)-aspartate-beta-semialdehyde [(S)-ASA] and pyruvate to dihydrodipicolinate (DHDP). However, it was shown in E.coli that the product of the enzymatic reaction is not dihydrodipicolinate but in fact (4S)-4-hydroxy-2,3,4,5-tetrahydro-(2S)-dipicolinic acid (HTPA), and that the consecutive dehydration reaction leading to DHDP is not spontaneous but catalyzed by DapB.</text>
</comment>
<keyword evidence="17" id="KW-1185">Reference proteome</keyword>
<evidence type="ECO:0000256" key="10">
    <source>
        <dbReference type="ARBA" id="ARBA00023270"/>
    </source>
</evidence>
<evidence type="ECO:0000313" key="16">
    <source>
        <dbReference type="EMBL" id="AIC94538.1"/>
    </source>
</evidence>
<dbReference type="HOGENOM" id="CLU_049343_7_1_9"/>
<dbReference type="Proteomes" id="UP000027142">
    <property type="component" value="Chromosome"/>
</dbReference>
<comment type="function">
    <text evidence="1 12">Catalyzes the condensation of (S)-aspartate-beta-semialdehyde [(S)-ASA] and pyruvate to 4-hydroxy-tetrahydrodipicolinate (HTPA).</text>
</comment>
<evidence type="ECO:0000256" key="11">
    <source>
        <dbReference type="ARBA" id="ARBA00047836"/>
    </source>
</evidence>
<keyword evidence="9 12" id="KW-0456">Lyase</keyword>
<dbReference type="CDD" id="cd00950">
    <property type="entry name" value="DHDPS"/>
    <property type="match status" value="1"/>
</dbReference>
<dbReference type="HAMAP" id="MF_00418">
    <property type="entry name" value="DapA"/>
    <property type="match status" value="1"/>
</dbReference>
<dbReference type="GO" id="GO:0019877">
    <property type="term" value="P:diaminopimelate biosynthetic process"/>
    <property type="evidence" value="ECO:0007669"/>
    <property type="project" value="UniProtKB-UniRule"/>
</dbReference>
<dbReference type="NCBIfam" id="TIGR00674">
    <property type="entry name" value="dapA"/>
    <property type="match status" value="1"/>
</dbReference>
<dbReference type="GO" id="GO:0005829">
    <property type="term" value="C:cytosol"/>
    <property type="evidence" value="ECO:0007669"/>
    <property type="project" value="TreeGrafter"/>
</dbReference>
<evidence type="ECO:0000256" key="3">
    <source>
        <dbReference type="ARBA" id="ARBA00007592"/>
    </source>
</evidence>
<dbReference type="RefSeq" id="WP_038480067.1">
    <property type="nucleotide sequence ID" value="NZ_CP003923.1"/>
</dbReference>
<keyword evidence="6 12" id="KW-0028">Amino-acid biosynthesis</keyword>
<evidence type="ECO:0000256" key="9">
    <source>
        <dbReference type="ARBA" id="ARBA00023239"/>
    </source>
</evidence>
<sequence length="298" mass="31936">MHFGQLLTAMITPFSQDGSIDKEGTFSLIQHLASTGTDTLVVNGTTAESPVLTASERKDMLKLAIQASTKQMKVIAGVGSNNTAHTIELAKEAEALGADGIMVVTPYYNKPSQEGIYQHMLQVATAVSLPVMLYNVPGRTGADMSVETAIRLSLIPNIVALKEASGDVDKVTEIVSQTTDHFQVYSGDDSLTLPMMAVGATGVVSVASHIVGLEMKEMMQALHDGEFQHAKTIHQRIYPVMKGLFMAPNPTAVKAALTAFNLPAGSVRLPLIPLTDEENHALHVLLQPFLPQTTLYAN</sequence>
<comment type="subcellular location">
    <subcellularLocation>
        <location evidence="12">Cytoplasm</location>
    </subcellularLocation>
</comment>
<dbReference type="PANTHER" id="PTHR12128">
    <property type="entry name" value="DIHYDRODIPICOLINATE SYNTHASE"/>
    <property type="match status" value="1"/>
</dbReference>
<evidence type="ECO:0000256" key="8">
    <source>
        <dbReference type="ARBA" id="ARBA00023154"/>
    </source>
</evidence>
<dbReference type="PANTHER" id="PTHR12128:SF66">
    <property type="entry name" value="4-HYDROXY-2-OXOGLUTARATE ALDOLASE, MITOCHONDRIAL"/>
    <property type="match status" value="1"/>
</dbReference>
<dbReference type="STRING" id="1246626.BleG1_1960"/>
<evidence type="ECO:0000256" key="7">
    <source>
        <dbReference type="ARBA" id="ARBA00022915"/>
    </source>
</evidence>
<evidence type="ECO:0000256" key="4">
    <source>
        <dbReference type="ARBA" id="ARBA00012086"/>
    </source>
</evidence>
<dbReference type="InterPro" id="IPR005263">
    <property type="entry name" value="DapA"/>
</dbReference>
<dbReference type="PROSITE" id="PS00666">
    <property type="entry name" value="DHDPS_2"/>
    <property type="match status" value="1"/>
</dbReference>
<name>A0A060M1X0_9BACI</name>
<evidence type="ECO:0000256" key="14">
    <source>
        <dbReference type="PIRSR" id="PIRSR001365-1"/>
    </source>
</evidence>
<dbReference type="SMART" id="SM01130">
    <property type="entry name" value="DHDPS"/>
    <property type="match status" value="1"/>
</dbReference>
<proteinExistence type="inferred from homology"/>
<dbReference type="AlphaFoldDB" id="A0A060M1X0"/>